<accession>A0AAW1L685</accession>
<reference evidence="1 2" key="1">
    <citation type="journal article" date="2024" name="BMC Genomics">
        <title>De novo assembly and annotation of Popillia japonica's genome with initial clues to its potential as an invasive pest.</title>
        <authorList>
            <person name="Cucini C."/>
            <person name="Boschi S."/>
            <person name="Funari R."/>
            <person name="Cardaioli E."/>
            <person name="Iannotti N."/>
            <person name="Marturano G."/>
            <person name="Paoli F."/>
            <person name="Bruttini M."/>
            <person name="Carapelli A."/>
            <person name="Frati F."/>
            <person name="Nardi F."/>
        </authorList>
    </citation>
    <scope>NUCLEOTIDE SEQUENCE [LARGE SCALE GENOMIC DNA]</scope>
    <source>
        <strain evidence="1">DMR45628</strain>
    </source>
</reference>
<protein>
    <submittedName>
        <fullName evidence="1">Uncharacterized protein</fullName>
    </submittedName>
</protein>
<organism evidence="1 2">
    <name type="scientific">Popillia japonica</name>
    <name type="common">Japanese beetle</name>
    <dbReference type="NCBI Taxonomy" id="7064"/>
    <lineage>
        <taxon>Eukaryota</taxon>
        <taxon>Metazoa</taxon>
        <taxon>Ecdysozoa</taxon>
        <taxon>Arthropoda</taxon>
        <taxon>Hexapoda</taxon>
        <taxon>Insecta</taxon>
        <taxon>Pterygota</taxon>
        <taxon>Neoptera</taxon>
        <taxon>Endopterygota</taxon>
        <taxon>Coleoptera</taxon>
        <taxon>Polyphaga</taxon>
        <taxon>Scarabaeiformia</taxon>
        <taxon>Scarabaeidae</taxon>
        <taxon>Rutelinae</taxon>
        <taxon>Popillia</taxon>
    </lineage>
</organism>
<evidence type="ECO:0000313" key="2">
    <source>
        <dbReference type="Proteomes" id="UP001458880"/>
    </source>
</evidence>
<gene>
    <name evidence="1" type="ORF">QE152_g17920</name>
</gene>
<dbReference type="AlphaFoldDB" id="A0AAW1L685"/>
<comment type="caution">
    <text evidence="1">The sequence shown here is derived from an EMBL/GenBank/DDBJ whole genome shotgun (WGS) entry which is preliminary data.</text>
</comment>
<dbReference type="SUPFAM" id="SSF56672">
    <property type="entry name" value="DNA/RNA polymerases"/>
    <property type="match status" value="1"/>
</dbReference>
<keyword evidence="2" id="KW-1185">Reference proteome</keyword>
<sequence length="133" mass="15438">MSICYVDVPSRADDNININSNIDYESKEKLKHMFLEKYVNSSQVHCPTVNYEFKISLVPNHIPSFSRPRRLSQYEKSEVEYSSPIVLVPKKNQDTLRMCNGIIRKSDSEYSSPIVVVPKKNQDTLRMSYRTST</sequence>
<proteinExistence type="predicted"/>
<dbReference type="Gene3D" id="3.10.10.10">
    <property type="entry name" value="HIV Type 1 Reverse Transcriptase, subunit A, domain 1"/>
    <property type="match status" value="1"/>
</dbReference>
<dbReference type="InterPro" id="IPR043502">
    <property type="entry name" value="DNA/RNA_pol_sf"/>
</dbReference>
<dbReference type="Proteomes" id="UP001458880">
    <property type="component" value="Unassembled WGS sequence"/>
</dbReference>
<dbReference type="EMBL" id="JASPKY010000169">
    <property type="protein sequence ID" value="KAK9728529.1"/>
    <property type="molecule type" value="Genomic_DNA"/>
</dbReference>
<evidence type="ECO:0000313" key="1">
    <source>
        <dbReference type="EMBL" id="KAK9728529.1"/>
    </source>
</evidence>
<name>A0AAW1L685_POPJA</name>
<dbReference type="GO" id="GO:0071897">
    <property type="term" value="P:DNA biosynthetic process"/>
    <property type="evidence" value="ECO:0007669"/>
    <property type="project" value="UniProtKB-ARBA"/>
</dbReference>